<dbReference type="EMBL" id="CP113797">
    <property type="protein sequence ID" value="WAL60994.1"/>
    <property type="molecule type" value="Genomic_DNA"/>
</dbReference>
<dbReference type="InterPro" id="IPR001264">
    <property type="entry name" value="Glyco_trans_51"/>
</dbReference>
<evidence type="ECO:0000313" key="13">
    <source>
        <dbReference type="EMBL" id="WAL60994.1"/>
    </source>
</evidence>
<accession>A0A9E9C831</accession>
<evidence type="ECO:0000313" key="14">
    <source>
        <dbReference type="Proteomes" id="UP001163152"/>
    </source>
</evidence>
<evidence type="ECO:0000256" key="5">
    <source>
        <dbReference type="ARBA" id="ARBA00022692"/>
    </source>
</evidence>
<dbReference type="GO" id="GO:0016763">
    <property type="term" value="F:pentosyltransferase activity"/>
    <property type="evidence" value="ECO:0007669"/>
    <property type="project" value="InterPro"/>
</dbReference>
<dbReference type="EC" id="2.4.99.28" evidence="11"/>
<dbReference type="Gene3D" id="1.10.3810.10">
    <property type="entry name" value="Biosynthetic peptidoglycan transglycosylase-like"/>
    <property type="match status" value="1"/>
</dbReference>
<evidence type="ECO:0000256" key="11">
    <source>
        <dbReference type="HAMAP-Rule" id="MF_00766"/>
    </source>
</evidence>
<keyword evidence="1 11" id="KW-1003">Cell membrane</keyword>
<dbReference type="NCBIfam" id="TIGR02070">
    <property type="entry name" value="mono_pep_trsgly"/>
    <property type="match status" value="1"/>
</dbReference>
<keyword evidence="8 11" id="KW-1133">Transmembrane helix</keyword>
<evidence type="ECO:0000256" key="10">
    <source>
        <dbReference type="ARBA" id="ARBA00023316"/>
    </source>
</evidence>
<evidence type="ECO:0000256" key="1">
    <source>
        <dbReference type="ARBA" id="ARBA00022475"/>
    </source>
</evidence>
<comment type="pathway">
    <text evidence="11">Cell wall biogenesis; peptidoglycan biosynthesis.</text>
</comment>
<keyword evidence="6 11" id="KW-0133">Cell shape</keyword>
<dbReference type="GO" id="GO:0008360">
    <property type="term" value="P:regulation of cell shape"/>
    <property type="evidence" value="ECO:0007669"/>
    <property type="project" value="UniProtKB-KW"/>
</dbReference>
<dbReference type="KEGG" id="tsin:OXH18_03055"/>
<feature type="domain" description="Glycosyl transferase family 51" evidence="12">
    <location>
        <begin position="67"/>
        <end position="229"/>
    </location>
</feature>
<dbReference type="GO" id="GO:0008955">
    <property type="term" value="F:peptidoglycan glycosyltransferase activity"/>
    <property type="evidence" value="ECO:0007669"/>
    <property type="project" value="UniProtKB-UniRule"/>
</dbReference>
<name>A0A9E9C831_9CYAN</name>
<dbReference type="RefSeq" id="WP_268610950.1">
    <property type="nucleotide sequence ID" value="NZ_CP113797.1"/>
</dbReference>
<dbReference type="InterPro" id="IPR036950">
    <property type="entry name" value="PBP_transglycosylase"/>
</dbReference>
<sequence length="247" mass="28108">MVRRYKRRSRRPSLFCLLLRAVVTLAIAATGLSLLLVLPWRWVPPPTSSFMLQTYFATEARQPYAYIWQPYPNISPYMPLAAIASEDQRFPTHRGFDLTELERAVEDYQRGEELRGASTITQQVAKNLYLWSGRSLIRKGLEAWFTVLIEWLWSKQRILEIYLNIAQFGPAVFGVEAASQQFYGRSASDLTPEAAAALAAVLPAPSVYQVNPPSSAVVQRQRWILQQMEQLGGLDYLQTLEQVPEEG</sequence>
<dbReference type="Proteomes" id="UP001163152">
    <property type="component" value="Chromosome"/>
</dbReference>
<keyword evidence="4 11" id="KW-0808">Transferase</keyword>
<evidence type="ECO:0000256" key="3">
    <source>
        <dbReference type="ARBA" id="ARBA00022676"/>
    </source>
</evidence>
<comment type="catalytic activity">
    <reaction evidence="11">
        <text>[GlcNAc-(1-&gt;4)-Mur2Ac(oyl-L-Ala-gamma-D-Glu-L-Lys-D-Ala-D-Ala)](n)-di-trans,octa-cis-undecaprenyl diphosphate + beta-D-GlcNAc-(1-&gt;4)-Mur2Ac(oyl-L-Ala-gamma-D-Glu-L-Lys-D-Ala-D-Ala)-di-trans,octa-cis-undecaprenyl diphosphate = [GlcNAc-(1-&gt;4)-Mur2Ac(oyl-L-Ala-gamma-D-Glu-L-Lys-D-Ala-D-Ala)](n+1)-di-trans,octa-cis-undecaprenyl diphosphate + di-trans,octa-cis-undecaprenyl diphosphate + H(+)</text>
        <dbReference type="Rhea" id="RHEA:23708"/>
        <dbReference type="Rhea" id="RHEA-COMP:9602"/>
        <dbReference type="Rhea" id="RHEA-COMP:9603"/>
        <dbReference type="ChEBI" id="CHEBI:15378"/>
        <dbReference type="ChEBI" id="CHEBI:58405"/>
        <dbReference type="ChEBI" id="CHEBI:60033"/>
        <dbReference type="ChEBI" id="CHEBI:78435"/>
        <dbReference type="EC" id="2.4.99.28"/>
    </reaction>
</comment>
<keyword evidence="14" id="KW-1185">Reference proteome</keyword>
<keyword evidence="9 11" id="KW-0472">Membrane</keyword>
<dbReference type="PANTHER" id="PTHR30400">
    <property type="entry name" value="MONOFUNCTIONAL BIOSYNTHETIC PEPTIDOGLYCAN TRANSGLYCOSYLASE"/>
    <property type="match status" value="1"/>
</dbReference>
<evidence type="ECO:0000256" key="2">
    <source>
        <dbReference type="ARBA" id="ARBA00022519"/>
    </source>
</evidence>
<dbReference type="GO" id="GO:0009252">
    <property type="term" value="P:peptidoglycan biosynthetic process"/>
    <property type="evidence" value="ECO:0007669"/>
    <property type="project" value="UniProtKB-UniRule"/>
</dbReference>
<dbReference type="PANTHER" id="PTHR30400:SF0">
    <property type="entry name" value="BIOSYNTHETIC PEPTIDOGLYCAN TRANSGLYCOSYLASE"/>
    <property type="match status" value="1"/>
</dbReference>
<evidence type="ECO:0000256" key="8">
    <source>
        <dbReference type="ARBA" id="ARBA00022989"/>
    </source>
</evidence>
<proteinExistence type="inferred from homology"/>
<evidence type="ECO:0000256" key="9">
    <source>
        <dbReference type="ARBA" id="ARBA00023136"/>
    </source>
</evidence>
<keyword evidence="7 11" id="KW-0573">Peptidoglycan synthesis</keyword>
<dbReference type="InterPro" id="IPR011812">
    <property type="entry name" value="Pep_trsgly"/>
</dbReference>
<comment type="similarity">
    <text evidence="11">Belongs to the glycosyltransferase 51 family.</text>
</comment>
<evidence type="ECO:0000259" key="12">
    <source>
        <dbReference type="Pfam" id="PF00912"/>
    </source>
</evidence>
<dbReference type="SUPFAM" id="SSF53955">
    <property type="entry name" value="Lysozyme-like"/>
    <property type="match status" value="1"/>
</dbReference>
<dbReference type="GO" id="GO:0071555">
    <property type="term" value="P:cell wall organization"/>
    <property type="evidence" value="ECO:0007669"/>
    <property type="project" value="UniProtKB-KW"/>
</dbReference>
<evidence type="ECO:0000256" key="6">
    <source>
        <dbReference type="ARBA" id="ARBA00022960"/>
    </source>
</evidence>
<organism evidence="13 14">
    <name type="scientific">Thermocoleostomius sinensis A174</name>
    <dbReference type="NCBI Taxonomy" id="2016057"/>
    <lineage>
        <taxon>Bacteria</taxon>
        <taxon>Bacillati</taxon>
        <taxon>Cyanobacteriota</taxon>
        <taxon>Cyanophyceae</taxon>
        <taxon>Oculatellales</taxon>
        <taxon>Oculatellaceae</taxon>
        <taxon>Thermocoleostomius</taxon>
    </lineage>
</organism>
<dbReference type="InterPro" id="IPR023346">
    <property type="entry name" value="Lysozyme-like_dom_sf"/>
</dbReference>
<protein>
    <recommendedName>
        <fullName evidence="11">Biosynthetic peptidoglycan transglycosylase</fullName>
        <ecNumber evidence="11">2.4.99.28</ecNumber>
    </recommendedName>
    <alternativeName>
        <fullName evidence="11">Glycan polymerase</fullName>
    </alternativeName>
    <alternativeName>
        <fullName evidence="11">Peptidoglycan glycosyltransferase MtgA</fullName>
        <shortName evidence="11">PGT</shortName>
    </alternativeName>
</protein>
<keyword evidence="10 11" id="KW-0961">Cell wall biogenesis/degradation</keyword>
<dbReference type="HAMAP" id="MF_00766">
    <property type="entry name" value="PGT_MtgA"/>
    <property type="match status" value="1"/>
</dbReference>
<reference evidence="13" key="1">
    <citation type="submission" date="2022-12" db="EMBL/GenBank/DDBJ databases">
        <title>Polyphasic identification of a Novel Hot-Spring Cyanobacterium Ocullathermofonsia sinensis gen nov. sp. nov. and Genomic Insights on its Adaptations to the Thermal Habitat.</title>
        <authorList>
            <person name="Daroch M."/>
            <person name="Tang J."/>
            <person name="Jiang Y."/>
        </authorList>
    </citation>
    <scope>NUCLEOTIDE SEQUENCE</scope>
    <source>
        <strain evidence="13">PKUAC-SCTA174</strain>
    </source>
</reference>
<keyword evidence="2" id="KW-0997">Cell inner membrane</keyword>
<dbReference type="AlphaFoldDB" id="A0A9E9C831"/>
<dbReference type="Pfam" id="PF00912">
    <property type="entry name" value="Transgly"/>
    <property type="match status" value="1"/>
</dbReference>
<dbReference type="GO" id="GO:0009274">
    <property type="term" value="C:peptidoglycan-based cell wall"/>
    <property type="evidence" value="ECO:0007669"/>
    <property type="project" value="InterPro"/>
</dbReference>
<evidence type="ECO:0000256" key="4">
    <source>
        <dbReference type="ARBA" id="ARBA00022679"/>
    </source>
</evidence>
<gene>
    <name evidence="11 13" type="primary">mtgA</name>
    <name evidence="13" type="ORF">OXH18_03055</name>
</gene>
<dbReference type="GO" id="GO:0005886">
    <property type="term" value="C:plasma membrane"/>
    <property type="evidence" value="ECO:0007669"/>
    <property type="project" value="UniProtKB-SubCell"/>
</dbReference>
<keyword evidence="3 11" id="KW-0328">Glycosyltransferase</keyword>
<keyword evidence="5 11" id="KW-0812">Transmembrane</keyword>
<comment type="function">
    <text evidence="11">Peptidoglycan polymerase that catalyzes glycan chain elongation from lipid-linked precursors.</text>
</comment>
<comment type="subcellular location">
    <subcellularLocation>
        <location evidence="11">Cell membrane</location>
        <topology evidence="11">Single-pass membrane protein</topology>
    </subcellularLocation>
</comment>
<evidence type="ECO:0000256" key="7">
    <source>
        <dbReference type="ARBA" id="ARBA00022984"/>
    </source>
</evidence>